<keyword evidence="1" id="KW-0808">Transferase</keyword>
<dbReference type="PROSITE" id="PS50206">
    <property type="entry name" value="RHODANESE_3"/>
    <property type="match status" value="2"/>
</dbReference>
<dbReference type="STRING" id="131310.A0A0N4ZL63"/>
<evidence type="ECO:0000313" key="5">
    <source>
        <dbReference type="WBParaSite" id="PTRK_0000901900.1"/>
    </source>
</evidence>
<keyword evidence="2" id="KW-0677">Repeat</keyword>
<dbReference type="InterPro" id="IPR036873">
    <property type="entry name" value="Rhodanese-like_dom_sf"/>
</dbReference>
<dbReference type="GO" id="GO:0005739">
    <property type="term" value="C:mitochondrion"/>
    <property type="evidence" value="ECO:0007669"/>
    <property type="project" value="TreeGrafter"/>
</dbReference>
<dbReference type="Gene3D" id="3.40.250.10">
    <property type="entry name" value="Rhodanese-like domain"/>
    <property type="match status" value="2"/>
</dbReference>
<reference evidence="5" key="1">
    <citation type="submission" date="2017-02" db="UniProtKB">
        <authorList>
            <consortium name="WormBaseParasite"/>
        </authorList>
    </citation>
    <scope>IDENTIFICATION</scope>
</reference>
<evidence type="ECO:0000256" key="2">
    <source>
        <dbReference type="ARBA" id="ARBA00022737"/>
    </source>
</evidence>
<feature type="domain" description="Rhodanese" evidence="3">
    <location>
        <begin position="228"/>
        <end position="331"/>
    </location>
</feature>
<keyword evidence="4" id="KW-1185">Reference proteome</keyword>
<evidence type="ECO:0000256" key="1">
    <source>
        <dbReference type="ARBA" id="ARBA00022679"/>
    </source>
</evidence>
<accession>A0A0N4ZL63</accession>
<evidence type="ECO:0000313" key="4">
    <source>
        <dbReference type="Proteomes" id="UP000038045"/>
    </source>
</evidence>
<feature type="domain" description="Rhodanese" evidence="3">
    <location>
        <begin position="91"/>
        <end position="187"/>
    </location>
</feature>
<protein>
    <submittedName>
        <fullName evidence="5">Rhodanese domain-containing protein</fullName>
    </submittedName>
</protein>
<dbReference type="SMART" id="SM00450">
    <property type="entry name" value="RHOD"/>
    <property type="match status" value="2"/>
</dbReference>
<proteinExistence type="predicted"/>
<dbReference type="PANTHER" id="PTHR11364:SF7">
    <property type="entry name" value="THIOSULFATE SULFURTRANSFERASE MPST-1-RELATED"/>
    <property type="match status" value="1"/>
</dbReference>
<sequence length="333" mass="37770">MFIIKRGLFHVNKFNLSQLYTFSTKNNNLGLIVETSQVNSIVTTPEYGSSIKVLDCTYTAGAKPDPEKFIKEEYGKFDLLMKKESAHHQMYLDAHLPKAIFFDLNCAMFPGDHERFSFYPSDKIEEYMQILGINKGDHLILYGRGIYGGNMFAARCLRLLQLYGMKNMSLMNGGLPKWVNDKYEISTGEETPLKRGNWEARPIENKMLITYDELIAKDKEGKSLFDKAGEDVTFLDSRPHEQFIASFIEGSNNLPISKLLNENGTIASRKTILEVLKKYKVDVTKPIISYCNTGTQASLASLIFESVLGIKTRLYNGSLSELSDRSPERITSF</sequence>
<name>A0A0N4ZL63_PARTI</name>
<dbReference type="PANTHER" id="PTHR11364">
    <property type="entry name" value="THIOSULFATE SULFERTANSFERASE"/>
    <property type="match status" value="1"/>
</dbReference>
<dbReference type="Proteomes" id="UP000038045">
    <property type="component" value="Unplaced"/>
</dbReference>
<dbReference type="InterPro" id="IPR001763">
    <property type="entry name" value="Rhodanese-like_dom"/>
</dbReference>
<dbReference type="WBParaSite" id="PTRK_0000901900.1">
    <property type="protein sequence ID" value="PTRK_0000901900.1"/>
    <property type="gene ID" value="PTRK_0000901900"/>
</dbReference>
<dbReference type="GO" id="GO:0004792">
    <property type="term" value="F:thiosulfate-cyanide sulfurtransferase activity"/>
    <property type="evidence" value="ECO:0007669"/>
    <property type="project" value="TreeGrafter"/>
</dbReference>
<organism evidence="4 5">
    <name type="scientific">Parastrongyloides trichosuri</name>
    <name type="common">Possum-specific nematode worm</name>
    <dbReference type="NCBI Taxonomy" id="131310"/>
    <lineage>
        <taxon>Eukaryota</taxon>
        <taxon>Metazoa</taxon>
        <taxon>Ecdysozoa</taxon>
        <taxon>Nematoda</taxon>
        <taxon>Chromadorea</taxon>
        <taxon>Rhabditida</taxon>
        <taxon>Tylenchina</taxon>
        <taxon>Panagrolaimomorpha</taxon>
        <taxon>Strongyloidoidea</taxon>
        <taxon>Strongyloididae</taxon>
        <taxon>Parastrongyloides</taxon>
    </lineage>
</organism>
<dbReference type="AlphaFoldDB" id="A0A0N4ZL63"/>
<dbReference type="InterPro" id="IPR045078">
    <property type="entry name" value="TST/MPST-like"/>
</dbReference>
<dbReference type="Pfam" id="PF00581">
    <property type="entry name" value="Rhodanese"/>
    <property type="match status" value="2"/>
</dbReference>
<evidence type="ECO:0000259" key="3">
    <source>
        <dbReference type="PROSITE" id="PS50206"/>
    </source>
</evidence>
<dbReference type="CDD" id="cd01448">
    <property type="entry name" value="TST_Repeat_1"/>
    <property type="match status" value="1"/>
</dbReference>
<dbReference type="SUPFAM" id="SSF52821">
    <property type="entry name" value="Rhodanese/Cell cycle control phosphatase"/>
    <property type="match status" value="2"/>
</dbReference>